<name>A0A1G9JA82_9SPHI</name>
<dbReference type="RefSeq" id="WP_074604072.1">
    <property type="nucleotide sequence ID" value="NZ_FNGY01000001.1"/>
</dbReference>
<keyword evidence="2" id="KW-1185">Reference proteome</keyword>
<evidence type="ECO:0000313" key="1">
    <source>
        <dbReference type="EMBL" id="SDL34105.1"/>
    </source>
</evidence>
<accession>A0A1G9JA82</accession>
<dbReference type="InterPro" id="IPR027056">
    <property type="entry name" value="Gluconate_2DH_su3"/>
</dbReference>
<dbReference type="AlphaFoldDB" id="A0A1G9JA82"/>
<dbReference type="EMBL" id="FNGY01000001">
    <property type="protein sequence ID" value="SDL34105.1"/>
    <property type="molecule type" value="Genomic_DNA"/>
</dbReference>
<gene>
    <name evidence="1" type="ORF">SAMN05421820_101192</name>
</gene>
<proteinExistence type="predicted"/>
<reference evidence="2" key="1">
    <citation type="submission" date="2016-10" db="EMBL/GenBank/DDBJ databases">
        <authorList>
            <person name="Varghese N."/>
            <person name="Submissions S."/>
        </authorList>
    </citation>
    <scope>NUCLEOTIDE SEQUENCE [LARGE SCALE GENOMIC DNA]</scope>
    <source>
        <strain evidence="2">DSM 19110</strain>
    </source>
</reference>
<dbReference type="Pfam" id="PF13618">
    <property type="entry name" value="Gluconate_2-dh3"/>
    <property type="match status" value="1"/>
</dbReference>
<sequence length="208" mass="23253">MNRRESLKVLGLTTISTAVLLEACKPGEDKKVAETPEGAASEAGREEWEIERDKKLKSEKFFTAHEMASIALLADIIIPKDDKSGSATDAKVPEFIEFIVKDMPEHRTPMRGGLRWLDLQCLNRYEKSFKDTSYAQKIEMIDQIAYPKKAKPGMEQGVAFFNLMRNLTASGFFTSEIGVKDIGYVGNVPNKWEGVPADVLKQYGMEGV</sequence>
<protein>
    <submittedName>
        <fullName evidence="1">Gluconate 2-dehydrogenase subunit 3</fullName>
    </submittedName>
</protein>
<dbReference type="OrthoDB" id="129242at2"/>
<organism evidence="1 2">
    <name type="scientific">Pedobacter steynii</name>
    <dbReference type="NCBI Taxonomy" id="430522"/>
    <lineage>
        <taxon>Bacteria</taxon>
        <taxon>Pseudomonadati</taxon>
        <taxon>Bacteroidota</taxon>
        <taxon>Sphingobacteriia</taxon>
        <taxon>Sphingobacteriales</taxon>
        <taxon>Sphingobacteriaceae</taxon>
        <taxon>Pedobacter</taxon>
    </lineage>
</organism>
<evidence type="ECO:0000313" key="2">
    <source>
        <dbReference type="Proteomes" id="UP000183200"/>
    </source>
</evidence>
<dbReference type="Proteomes" id="UP000183200">
    <property type="component" value="Unassembled WGS sequence"/>
</dbReference>
<dbReference type="STRING" id="430522.BFS30_27010"/>